<proteinExistence type="predicted"/>
<organism evidence="1 2">
    <name type="scientific">Acetivibrio straminisolvens JCM 21531</name>
    <dbReference type="NCBI Taxonomy" id="1294263"/>
    <lineage>
        <taxon>Bacteria</taxon>
        <taxon>Bacillati</taxon>
        <taxon>Bacillota</taxon>
        <taxon>Clostridia</taxon>
        <taxon>Eubacteriales</taxon>
        <taxon>Oscillospiraceae</taxon>
        <taxon>Acetivibrio</taxon>
    </lineage>
</organism>
<gene>
    <name evidence="1" type="ORF">JCM21531_3444</name>
</gene>
<evidence type="ECO:0000313" key="2">
    <source>
        <dbReference type="Proteomes" id="UP000019109"/>
    </source>
</evidence>
<dbReference type="STRING" id="1294263.JCM21531_3444"/>
<accession>W4V9J9</accession>
<protein>
    <submittedName>
        <fullName evidence="1">Esterase/lipase</fullName>
    </submittedName>
</protein>
<dbReference type="AlphaFoldDB" id="W4V9J9"/>
<evidence type="ECO:0000313" key="1">
    <source>
        <dbReference type="EMBL" id="GAE89877.1"/>
    </source>
</evidence>
<dbReference type="Proteomes" id="UP000019109">
    <property type="component" value="Unassembled WGS sequence"/>
</dbReference>
<comment type="caution">
    <text evidence="1">The sequence shown here is derived from an EMBL/GenBank/DDBJ whole genome shotgun (WGS) entry which is preliminary data.</text>
</comment>
<reference evidence="1" key="1">
    <citation type="journal article" date="2014" name="Genome Announc.">
        <title>Draft Genome Sequence of Clostridium straminisolvens Strain JCM 21531T, Isolated from a Cellulose-Degrading Bacterial Community.</title>
        <authorList>
            <person name="Yuki M."/>
            <person name="Oshima K."/>
            <person name="Suda W."/>
            <person name="Sakamoto M."/>
            <person name="Kitamura K."/>
            <person name="Iida T."/>
            <person name="Hattori M."/>
            <person name="Ohkuma M."/>
        </authorList>
    </citation>
    <scope>NUCLEOTIDE SEQUENCE [LARGE SCALE GENOMIC DNA]</scope>
    <source>
        <strain evidence="1">JCM 21531</strain>
    </source>
</reference>
<keyword evidence="2" id="KW-1185">Reference proteome</keyword>
<name>W4V9J9_9FIRM</name>
<dbReference type="EMBL" id="BAVR01000048">
    <property type="protein sequence ID" value="GAE89877.1"/>
    <property type="molecule type" value="Genomic_DNA"/>
</dbReference>
<sequence>MNRYKKMALKALSYCGKNLKKNYRLYRKFTNAVKVCIGHGCRVTDREIIVGDRKIPVRFFYPKNEPTSGILIFFMVADGLPEISNHTPMFAATWQIKPGILLFL</sequence>